<dbReference type="Proteomes" id="UP001159042">
    <property type="component" value="Unassembled WGS sequence"/>
</dbReference>
<evidence type="ECO:0000313" key="3">
    <source>
        <dbReference type="Proteomes" id="UP001159042"/>
    </source>
</evidence>
<dbReference type="SUPFAM" id="SSF56112">
    <property type="entry name" value="Protein kinase-like (PK-like)"/>
    <property type="match status" value="1"/>
</dbReference>
<evidence type="ECO:0000313" key="2">
    <source>
        <dbReference type="EMBL" id="KAJ8926077.1"/>
    </source>
</evidence>
<keyword evidence="3" id="KW-1185">Reference proteome</keyword>
<dbReference type="PANTHER" id="PTHR11012">
    <property type="entry name" value="PROTEIN KINASE-LIKE DOMAIN-CONTAINING"/>
    <property type="match status" value="1"/>
</dbReference>
<dbReference type="InterPro" id="IPR011009">
    <property type="entry name" value="Kinase-like_dom_sf"/>
</dbReference>
<dbReference type="PANTHER" id="PTHR11012:SF30">
    <property type="entry name" value="PROTEIN KINASE-LIKE DOMAIN-CONTAINING"/>
    <property type="match status" value="1"/>
</dbReference>
<proteinExistence type="predicted"/>
<dbReference type="EMBL" id="JANEYG010000001">
    <property type="protein sequence ID" value="KAJ8926077.1"/>
    <property type="molecule type" value="Genomic_DNA"/>
</dbReference>
<protein>
    <recommendedName>
        <fullName evidence="1">CHK kinase-like domain-containing protein</fullName>
    </recommendedName>
</protein>
<gene>
    <name evidence="2" type="ORF">NQ315_009933</name>
</gene>
<dbReference type="InterPro" id="IPR015897">
    <property type="entry name" value="CHK_kinase-like"/>
</dbReference>
<sequence>MGVTSADLATWVQAAMTKEGIRNYKLDVSGNSVKGDGYLGEVTFVEVTPDLGSKRIHLVVKSAKTSDEFRQQTPVKEAYERETFMYTRVFPVFEEFQKEFAAEARFDKLARCYGACSENKKEALIMENLKVAGFEIHDRYAPQNLNHALYVFQNYGKLHAVSLAMKLKEPVLFEKLTRNMTDVMGKFLLQSKLVPSLTKCFESAVEVLQRNGREDLAGKYRKVKDGLEECLTGYVNPEMAESVILHGDCWNNNMMFKYEGGNKTQPVDMRFIDFQLSRVASPVFDLSYYLYTCTDKSVLANFHFLLQAYHSSLSEAMKKLRCDCDKLFSFEQKYGRYGLALAPWIVKIELCRSDEVVDFAESAERGEGMDKMFDFELQDQAVYESRMADVLGHFAEEFLSTE</sequence>
<comment type="caution">
    <text evidence="2">The sequence shown here is derived from an EMBL/GenBank/DDBJ whole genome shotgun (WGS) entry which is preliminary data.</text>
</comment>
<dbReference type="SMART" id="SM00587">
    <property type="entry name" value="CHK"/>
    <property type="match status" value="1"/>
</dbReference>
<evidence type="ECO:0000259" key="1">
    <source>
        <dbReference type="SMART" id="SM00587"/>
    </source>
</evidence>
<reference evidence="2 3" key="1">
    <citation type="journal article" date="2023" name="Insect Mol. Biol.">
        <title>Genome sequencing provides insights into the evolution of gene families encoding plant cell wall-degrading enzymes in longhorned beetles.</title>
        <authorList>
            <person name="Shin N.R."/>
            <person name="Okamura Y."/>
            <person name="Kirsch R."/>
            <person name="Pauchet Y."/>
        </authorList>
    </citation>
    <scope>NUCLEOTIDE SEQUENCE [LARGE SCALE GENOMIC DNA]</scope>
    <source>
        <strain evidence="2">EAD_L_NR</strain>
    </source>
</reference>
<accession>A0AAV8WIK2</accession>
<feature type="domain" description="CHK kinase-like" evidence="1">
    <location>
        <begin position="124"/>
        <end position="319"/>
    </location>
</feature>
<dbReference type="InterPro" id="IPR004119">
    <property type="entry name" value="EcKL"/>
</dbReference>
<dbReference type="Gene3D" id="3.90.1200.10">
    <property type="match status" value="1"/>
</dbReference>
<dbReference type="Pfam" id="PF02958">
    <property type="entry name" value="EcKL"/>
    <property type="match status" value="1"/>
</dbReference>
<dbReference type="AlphaFoldDB" id="A0AAV8WIK2"/>
<organism evidence="2 3">
    <name type="scientific">Exocentrus adspersus</name>
    <dbReference type="NCBI Taxonomy" id="1586481"/>
    <lineage>
        <taxon>Eukaryota</taxon>
        <taxon>Metazoa</taxon>
        <taxon>Ecdysozoa</taxon>
        <taxon>Arthropoda</taxon>
        <taxon>Hexapoda</taxon>
        <taxon>Insecta</taxon>
        <taxon>Pterygota</taxon>
        <taxon>Neoptera</taxon>
        <taxon>Endopterygota</taxon>
        <taxon>Coleoptera</taxon>
        <taxon>Polyphaga</taxon>
        <taxon>Cucujiformia</taxon>
        <taxon>Chrysomeloidea</taxon>
        <taxon>Cerambycidae</taxon>
        <taxon>Lamiinae</taxon>
        <taxon>Acanthocinini</taxon>
        <taxon>Exocentrus</taxon>
    </lineage>
</organism>
<name>A0AAV8WIK2_9CUCU</name>